<dbReference type="EMBL" id="JANYMP010000041">
    <property type="protein sequence ID" value="MCS7484126.1"/>
    <property type="molecule type" value="Genomic_DNA"/>
</dbReference>
<proteinExistence type="predicted"/>
<protein>
    <submittedName>
        <fullName evidence="2">Uncharacterized protein</fullName>
    </submittedName>
</protein>
<reference evidence="2" key="1">
    <citation type="submission" date="2022-08" db="EMBL/GenBank/DDBJ databases">
        <authorList>
            <person name="Tistechok S."/>
            <person name="Samborskyy M."/>
            <person name="Roman I."/>
        </authorList>
    </citation>
    <scope>NUCLEOTIDE SEQUENCE</scope>
    <source>
        <strain evidence="2">DSM 103496</strain>
    </source>
</reference>
<dbReference type="RefSeq" id="WP_259629579.1">
    <property type="nucleotide sequence ID" value="NZ_JANYMP010000041.1"/>
</dbReference>
<keyword evidence="3" id="KW-1185">Reference proteome</keyword>
<evidence type="ECO:0000313" key="3">
    <source>
        <dbReference type="Proteomes" id="UP001141259"/>
    </source>
</evidence>
<sequence length="187" mass="21195">MLLRLAYLSMTTLSGSTAGKQAGKKHGSGQRTDPPPGGVMTPERCHDRAMDDDCRLLRLISLVAYTEPDDHECGLRLRRNKDDYRRLDENLQSLGHDMCMHYSGAVRHHRKDRVSGYDQDWAELPDWALRFVTALTEDAVTLLGTSVCESLRLLQATPTPIGRQWVEDVTATCWRLKLARVDERFGL</sequence>
<name>A0A9X3AJK2_9PSEU</name>
<comment type="caution">
    <text evidence="2">The sequence shown here is derived from an EMBL/GenBank/DDBJ whole genome shotgun (WGS) entry which is preliminary data.</text>
</comment>
<evidence type="ECO:0000313" key="2">
    <source>
        <dbReference type="EMBL" id="MCS7484126.1"/>
    </source>
</evidence>
<gene>
    <name evidence="2" type="ORF">NZH93_45475</name>
</gene>
<dbReference type="AlphaFoldDB" id="A0A9X3AJK2"/>
<feature type="region of interest" description="Disordered" evidence="1">
    <location>
        <begin position="16"/>
        <end position="43"/>
    </location>
</feature>
<accession>A0A9X3AJK2</accession>
<evidence type="ECO:0000256" key="1">
    <source>
        <dbReference type="SAM" id="MobiDB-lite"/>
    </source>
</evidence>
<organism evidence="2 3">
    <name type="scientific">Umezawaea endophytica</name>
    <dbReference type="NCBI Taxonomy" id="1654476"/>
    <lineage>
        <taxon>Bacteria</taxon>
        <taxon>Bacillati</taxon>
        <taxon>Actinomycetota</taxon>
        <taxon>Actinomycetes</taxon>
        <taxon>Pseudonocardiales</taxon>
        <taxon>Pseudonocardiaceae</taxon>
        <taxon>Umezawaea</taxon>
    </lineage>
</organism>
<dbReference type="Proteomes" id="UP001141259">
    <property type="component" value="Unassembled WGS sequence"/>
</dbReference>